<dbReference type="RefSeq" id="WP_046159048.1">
    <property type="nucleotide sequence ID" value="NZ_CP017707.1"/>
</dbReference>
<dbReference type="InterPro" id="IPR045621">
    <property type="entry name" value="BPD_transp_1_N"/>
</dbReference>
<dbReference type="PANTHER" id="PTHR43163">
    <property type="entry name" value="DIPEPTIDE TRANSPORT SYSTEM PERMEASE PROTEIN DPPB-RELATED"/>
    <property type="match status" value="1"/>
</dbReference>
<dbReference type="SUPFAM" id="SSF161098">
    <property type="entry name" value="MetI-like"/>
    <property type="match status" value="1"/>
</dbReference>
<dbReference type="GeneID" id="68840367"/>
<evidence type="ECO:0000256" key="4">
    <source>
        <dbReference type="ARBA" id="ARBA00022692"/>
    </source>
</evidence>
<evidence type="ECO:0000256" key="5">
    <source>
        <dbReference type="ARBA" id="ARBA00022989"/>
    </source>
</evidence>
<dbReference type="AlphaFoldDB" id="A0A1D9LDC9"/>
<dbReference type="KEGG" id="cvc:BKX93_03980"/>
<keyword evidence="4 7" id="KW-0812">Transmembrane</keyword>
<reference evidence="9 10" key="1">
    <citation type="submission" date="2016-10" db="EMBL/GenBank/DDBJ databases">
        <title>Chromobacterium muskegensis sp. nov., an insecticidal bacterium isolated from Sphagnum bogs.</title>
        <authorList>
            <person name="Sparks M.E."/>
            <person name="Blackburn M.B."/>
            <person name="Gundersen-Rindal D.E."/>
            <person name="Mitchell A."/>
            <person name="Farrar R."/>
            <person name="Kuhar D."/>
        </authorList>
    </citation>
    <scope>NUCLEOTIDE SEQUENCE [LARGE SCALE GENOMIC DNA]</scope>
    <source>
        <strain evidence="9 10">21-1</strain>
    </source>
</reference>
<dbReference type="STRING" id="1108595.BKX93_03980"/>
<dbReference type="InterPro" id="IPR000515">
    <property type="entry name" value="MetI-like"/>
</dbReference>
<feature type="transmembrane region" description="Helical" evidence="7">
    <location>
        <begin position="176"/>
        <end position="193"/>
    </location>
</feature>
<dbReference type="Gene3D" id="1.10.3720.10">
    <property type="entry name" value="MetI-like"/>
    <property type="match status" value="1"/>
</dbReference>
<dbReference type="Proteomes" id="UP000178776">
    <property type="component" value="Chromosome"/>
</dbReference>
<dbReference type="Pfam" id="PF00528">
    <property type="entry name" value="BPD_transp_1"/>
    <property type="match status" value="1"/>
</dbReference>
<evidence type="ECO:0000256" key="3">
    <source>
        <dbReference type="ARBA" id="ARBA00022475"/>
    </source>
</evidence>
<dbReference type="GO" id="GO:0055085">
    <property type="term" value="P:transmembrane transport"/>
    <property type="evidence" value="ECO:0007669"/>
    <property type="project" value="InterPro"/>
</dbReference>
<dbReference type="InterPro" id="IPR035906">
    <property type="entry name" value="MetI-like_sf"/>
</dbReference>
<evidence type="ECO:0000256" key="2">
    <source>
        <dbReference type="ARBA" id="ARBA00022448"/>
    </source>
</evidence>
<gene>
    <name evidence="9" type="ORF">BKX93_03980</name>
</gene>
<dbReference type="Pfam" id="PF19300">
    <property type="entry name" value="BPD_transp_1_N"/>
    <property type="match status" value="1"/>
</dbReference>
<feature type="transmembrane region" description="Helical" evidence="7">
    <location>
        <begin position="280"/>
        <end position="303"/>
    </location>
</feature>
<dbReference type="PROSITE" id="PS50928">
    <property type="entry name" value="ABC_TM1"/>
    <property type="match status" value="1"/>
</dbReference>
<feature type="domain" description="ABC transmembrane type-1" evidence="8">
    <location>
        <begin position="95"/>
        <end position="299"/>
    </location>
</feature>
<protein>
    <submittedName>
        <fullName evidence="9">Peptide ABC transporter permease</fullName>
    </submittedName>
</protein>
<evidence type="ECO:0000256" key="6">
    <source>
        <dbReference type="ARBA" id="ARBA00023136"/>
    </source>
</evidence>
<evidence type="ECO:0000256" key="1">
    <source>
        <dbReference type="ARBA" id="ARBA00004651"/>
    </source>
</evidence>
<dbReference type="EMBL" id="CP017707">
    <property type="protein sequence ID" value="AOZ49240.1"/>
    <property type="molecule type" value="Genomic_DNA"/>
</dbReference>
<evidence type="ECO:0000313" key="9">
    <source>
        <dbReference type="EMBL" id="AOZ49240.1"/>
    </source>
</evidence>
<keyword evidence="5 7" id="KW-1133">Transmembrane helix</keyword>
<keyword evidence="6 7" id="KW-0472">Membrane</keyword>
<evidence type="ECO:0000313" key="10">
    <source>
        <dbReference type="Proteomes" id="UP000178776"/>
    </source>
</evidence>
<dbReference type="PANTHER" id="PTHR43163:SF6">
    <property type="entry name" value="DIPEPTIDE TRANSPORT SYSTEM PERMEASE PROTEIN DPPB-RELATED"/>
    <property type="match status" value="1"/>
</dbReference>
<comment type="subcellular location">
    <subcellularLocation>
        <location evidence="1 7">Cell membrane</location>
        <topology evidence="1 7">Multi-pass membrane protein</topology>
    </subcellularLocation>
</comment>
<evidence type="ECO:0000259" key="8">
    <source>
        <dbReference type="PROSITE" id="PS50928"/>
    </source>
</evidence>
<keyword evidence="3" id="KW-1003">Cell membrane</keyword>
<feature type="transmembrane region" description="Helical" evidence="7">
    <location>
        <begin position="234"/>
        <end position="260"/>
    </location>
</feature>
<name>A0A1D9LDC9_9NEIS</name>
<accession>A0A1D9LDC9</accession>
<evidence type="ECO:0000256" key="7">
    <source>
        <dbReference type="RuleBase" id="RU363032"/>
    </source>
</evidence>
<keyword evidence="2 7" id="KW-0813">Transport</keyword>
<dbReference type="CDD" id="cd06261">
    <property type="entry name" value="TM_PBP2"/>
    <property type="match status" value="1"/>
</dbReference>
<proteinExistence type="inferred from homology"/>
<sequence>MFAFIIRRLWQMIPTMLGVMLLVFVLFNWVGGDPTFILEGKRLTPEMLANIRVQLGLDKSLPEQFLLFVKQVFTYDFGNSWATQQSVSGTLANRVGPSLTLAGSLLVLELLTALPIAVAVAYFRGTLTDRLVTMICTVAMSVSSLVYIIVGQYQLAFAMDWFPVMGWDDNSLATNLLVYLPLPLILGILVALAPSVRFYRSFVVEELNHDYVRTARAKGLPESRVLFKHVLRNALIPVVTNITMSLPFLMLGSMLLERFFGIPGMGNELLNAVDKSDFPVIKAITITIAAAAMVFNLLADVLYKWIDPRVQLK</sequence>
<comment type="similarity">
    <text evidence="7">Belongs to the binding-protein-dependent transport system permease family.</text>
</comment>
<feature type="transmembrane region" description="Helical" evidence="7">
    <location>
        <begin position="101"/>
        <end position="123"/>
    </location>
</feature>
<dbReference type="GO" id="GO:0005886">
    <property type="term" value="C:plasma membrane"/>
    <property type="evidence" value="ECO:0007669"/>
    <property type="project" value="UniProtKB-SubCell"/>
</dbReference>
<feature type="transmembrane region" description="Helical" evidence="7">
    <location>
        <begin position="135"/>
        <end position="156"/>
    </location>
</feature>
<organism evidence="9 10">
    <name type="scientific">Chromobacterium vaccinii</name>
    <dbReference type="NCBI Taxonomy" id="1108595"/>
    <lineage>
        <taxon>Bacteria</taxon>
        <taxon>Pseudomonadati</taxon>
        <taxon>Pseudomonadota</taxon>
        <taxon>Betaproteobacteria</taxon>
        <taxon>Neisseriales</taxon>
        <taxon>Chromobacteriaceae</taxon>
        <taxon>Chromobacterium</taxon>
    </lineage>
</organism>